<gene>
    <name evidence="1" type="ORF">RIF29_16354</name>
</gene>
<evidence type="ECO:0000313" key="2">
    <source>
        <dbReference type="Proteomes" id="UP001372338"/>
    </source>
</evidence>
<dbReference type="EMBL" id="JAYWIO010000003">
    <property type="protein sequence ID" value="KAK7275245.1"/>
    <property type="molecule type" value="Genomic_DNA"/>
</dbReference>
<evidence type="ECO:0000313" key="1">
    <source>
        <dbReference type="EMBL" id="KAK7275245.1"/>
    </source>
</evidence>
<proteinExistence type="predicted"/>
<organism evidence="1 2">
    <name type="scientific">Crotalaria pallida</name>
    <name type="common">Smooth rattlebox</name>
    <name type="synonym">Crotalaria striata</name>
    <dbReference type="NCBI Taxonomy" id="3830"/>
    <lineage>
        <taxon>Eukaryota</taxon>
        <taxon>Viridiplantae</taxon>
        <taxon>Streptophyta</taxon>
        <taxon>Embryophyta</taxon>
        <taxon>Tracheophyta</taxon>
        <taxon>Spermatophyta</taxon>
        <taxon>Magnoliopsida</taxon>
        <taxon>eudicotyledons</taxon>
        <taxon>Gunneridae</taxon>
        <taxon>Pentapetalae</taxon>
        <taxon>rosids</taxon>
        <taxon>fabids</taxon>
        <taxon>Fabales</taxon>
        <taxon>Fabaceae</taxon>
        <taxon>Papilionoideae</taxon>
        <taxon>50 kb inversion clade</taxon>
        <taxon>genistoids sensu lato</taxon>
        <taxon>core genistoids</taxon>
        <taxon>Crotalarieae</taxon>
        <taxon>Crotalaria</taxon>
    </lineage>
</organism>
<accession>A0AAN9IFH2</accession>
<reference evidence="1 2" key="1">
    <citation type="submission" date="2024-01" db="EMBL/GenBank/DDBJ databases">
        <title>The genomes of 5 underutilized Papilionoideae crops provide insights into root nodulation and disease resistanc.</title>
        <authorList>
            <person name="Yuan L."/>
        </authorList>
    </citation>
    <scope>NUCLEOTIDE SEQUENCE [LARGE SCALE GENOMIC DNA]</scope>
    <source>
        <strain evidence="1">ZHUSHIDOU_FW_LH</strain>
        <tissue evidence="1">Leaf</tissue>
    </source>
</reference>
<sequence length="202" mass="23389">MGHELCSRRQGRELVITLLTIDLSLSHSLFSHSSHSQSLTLAIVLSLSRDPCHSHRNSAHSLRHSHSSTTVTPTSVFSSPIELDIFSDGFKERDFILKKKPCKKFSAELVERVVLLGAPIAIMDENWEAARKSTFSRISWNPISRYSWNPKSRTTRFVYTLERTWRVQLLFIMTIRLAKMKRNLIREATVFLLVARQKMLHW</sequence>
<dbReference type="Proteomes" id="UP001372338">
    <property type="component" value="Unassembled WGS sequence"/>
</dbReference>
<comment type="caution">
    <text evidence="1">The sequence shown here is derived from an EMBL/GenBank/DDBJ whole genome shotgun (WGS) entry which is preliminary data.</text>
</comment>
<keyword evidence="2" id="KW-1185">Reference proteome</keyword>
<dbReference type="AlphaFoldDB" id="A0AAN9IFH2"/>
<name>A0AAN9IFH2_CROPI</name>
<protein>
    <submittedName>
        <fullName evidence="1">Uncharacterized protein</fullName>
    </submittedName>
</protein>